<name>A0ABT1LL24_9HYPH</name>
<evidence type="ECO:0000313" key="2">
    <source>
        <dbReference type="EMBL" id="MCP8940953.1"/>
    </source>
</evidence>
<reference evidence="2 3" key="1">
    <citation type="submission" date="2022-07" db="EMBL/GenBank/DDBJ databases">
        <authorList>
            <person name="Li W.-J."/>
            <person name="Deng Q.-Q."/>
        </authorList>
    </citation>
    <scope>NUCLEOTIDE SEQUENCE [LARGE SCALE GENOMIC DNA]</scope>
    <source>
        <strain evidence="2 3">SYSU M60028</strain>
    </source>
</reference>
<proteinExistence type="predicted"/>
<feature type="chain" id="PRO_5045287597" evidence="1">
    <location>
        <begin position="37"/>
        <end position="258"/>
    </location>
</feature>
<organism evidence="2 3">
    <name type="scientific">Alsobacter ponti</name>
    <dbReference type="NCBI Taxonomy" id="2962936"/>
    <lineage>
        <taxon>Bacteria</taxon>
        <taxon>Pseudomonadati</taxon>
        <taxon>Pseudomonadota</taxon>
        <taxon>Alphaproteobacteria</taxon>
        <taxon>Hyphomicrobiales</taxon>
        <taxon>Alsobacteraceae</taxon>
        <taxon>Alsobacter</taxon>
    </lineage>
</organism>
<keyword evidence="1" id="KW-0732">Signal</keyword>
<evidence type="ECO:0000313" key="3">
    <source>
        <dbReference type="Proteomes" id="UP001205890"/>
    </source>
</evidence>
<dbReference type="RefSeq" id="WP_254746283.1">
    <property type="nucleotide sequence ID" value="NZ_JANCLU010000031.1"/>
</dbReference>
<evidence type="ECO:0000256" key="1">
    <source>
        <dbReference type="SAM" id="SignalP"/>
    </source>
</evidence>
<keyword evidence="3" id="KW-1185">Reference proteome</keyword>
<comment type="caution">
    <text evidence="2">The sequence shown here is derived from an EMBL/GenBank/DDBJ whole genome shotgun (WGS) entry which is preliminary data.</text>
</comment>
<dbReference type="Proteomes" id="UP001205890">
    <property type="component" value="Unassembled WGS sequence"/>
</dbReference>
<feature type="signal peptide" evidence="1">
    <location>
        <begin position="1"/>
        <end position="36"/>
    </location>
</feature>
<dbReference type="EMBL" id="JANCLU010000031">
    <property type="protein sequence ID" value="MCP8940953.1"/>
    <property type="molecule type" value="Genomic_DNA"/>
</dbReference>
<accession>A0ABT1LL24</accession>
<protein>
    <submittedName>
        <fullName evidence="2">Uncharacterized protein</fullName>
    </submittedName>
</protein>
<sequence length="258" mass="26886">MPEPVSTPRRASRPSAARALALGWAVACATSGAALAAGPRAWTCQVSSQHGFEVAAIGDGELSVRGGVTPLSIRMQDELSARELDLTFADPAYQAAFGRRFTSGDSVISHVRDVVRVASTSGSSGLRSLALERDRDAWRFVLTASGFAARPDPARPKPVSGARAPARTVVVTGLCEETAAPARLPRPEEAKASAPFDLLLSATRIADARSLLSPQKPEAAAAMLVGRPLVERSAQPLLPAGEGVFRPAARRPPAIAAP</sequence>
<gene>
    <name evidence="2" type="ORF">NK718_20700</name>
</gene>